<dbReference type="SUPFAM" id="SSF54523">
    <property type="entry name" value="Pili subunits"/>
    <property type="match status" value="1"/>
</dbReference>
<dbReference type="InterPro" id="IPR012902">
    <property type="entry name" value="N_methyl_site"/>
</dbReference>
<accession>A0AAU7CL65</accession>
<dbReference type="InterPro" id="IPR027558">
    <property type="entry name" value="Pre_pil_HX9DG_C"/>
</dbReference>
<evidence type="ECO:0000313" key="2">
    <source>
        <dbReference type="EMBL" id="XBH05758.1"/>
    </source>
</evidence>
<dbReference type="PANTHER" id="PTHR30093:SF2">
    <property type="entry name" value="TYPE II SECRETION SYSTEM PROTEIN H"/>
    <property type="match status" value="1"/>
</dbReference>
<protein>
    <submittedName>
        <fullName evidence="2">DUF1559 domain-containing protein</fullName>
    </submittedName>
</protein>
<dbReference type="InterPro" id="IPR045584">
    <property type="entry name" value="Pilin-like"/>
</dbReference>
<dbReference type="EMBL" id="CP155447">
    <property type="protein sequence ID" value="XBH05758.1"/>
    <property type="molecule type" value="Genomic_DNA"/>
</dbReference>
<dbReference type="NCBIfam" id="TIGR04294">
    <property type="entry name" value="pre_pil_HX9DG"/>
    <property type="match status" value="1"/>
</dbReference>
<organism evidence="2">
    <name type="scientific">Singulisphaera sp. Ch08</name>
    <dbReference type="NCBI Taxonomy" id="3120278"/>
    <lineage>
        <taxon>Bacteria</taxon>
        <taxon>Pseudomonadati</taxon>
        <taxon>Planctomycetota</taxon>
        <taxon>Planctomycetia</taxon>
        <taxon>Isosphaerales</taxon>
        <taxon>Isosphaeraceae</taxon>
        <taxon>Singulisphaera</taxon>
    </lineage>
</organism>
<sequence length="347" mass="37128">MRRLRRSAFTLIELLVVIAIIAVLIALLLPAVQAAREAARRIQCVNNMKQLGLAIHNYNSVHSCIPPGRVWGPRPGKAATDFPKVFQGAPNTTWFCLMLPQIEQGNLANAFNYSLGSEGWAGPGLAAVDGFFANSTVSASKISSFQCPSDRQNQFQIIASYQGGMLSKPIMSKGNYAASWGNTNWGAARDGSLGLQYRRSAFGHDGDTTFASITDGTSNTVFVGEVMQGATNDIRGAMWTTVPGGCSFMTRYAPNSTKDYLGLRTGGDFLNNNEGLFCTSEPVQQLPCDFGASDSEAFAGSRSRHAGGVNVLLGDGSVRFVKNSVNQAVWQGLNTINSGEIISSDAF</sequence>
<dbReference type="PANTHER" id="PTHR30093">
    <property type="entry name" value="GENERAL SECRETION PATHWAY PROTEIN G"/>
    <property type="match status" value="1"/>
</dbReference>
<dbReference type="Pfam" id="PF07596">
    <property type="entry name" value="SBP_bac_10"/>
    <property type="match status" value="1"/>
</dbReference>
<dbReference type="Pfam" id="PF07963">
    <property type="entry name" value="N_methyl"/>
    <property type="match status" value="1"/>
</dbReference>
<name>A0AAU7CL65_9BACT</name>
<reference evidence="2" key="1">
    <citation type="submission" date="2024-05" db="EMBL/GenBank/DDBJ databases">
        <title>Planctomycetes of the genus Singulisphaera possess chitinolytic capabilities.</title>
        <authorList>
            <person name="Ivanova A."/>
        </authorList>
    </citation>
    <scope>NUCLEOTIDE SEQUENCE</scope>
    <source>
        <strain evidence="2">Ch08T</strain>
    </source>
</reference>
<feature type="domain" description="DUF1559" evidence="1">
    <location>
        <begin position="33"/>
        <end position="327"/>
    </location>
</feature>
<dbReference type="RefSeq" id="WP_406698608.1">
    <property type="nucleotide sequence ID" value="NZ_CP155447.1"/>
</dbReference>
<dbReference type="InterPro" id="IPR011453">
    <property type="entry name" value="DUF1559"/>
</dbReference>
<evidence type="ECO:0000259" key="1">
    <source>
        <dbReference type="Pfam" id="PF07596"/>
    </source>
</evidence>
<dbReference type="Gene3D" id="3.30.700.10">
    <property type="entry name" value="Glycoprotein, Type 4 Pilin"/>
    <property type="match status" value="1"/>
</dbReference>
<dbReference type="AlphaFoldDB" id="A0AAU7CL65"/>
<gene>
    <name evidence="2" type="ORF">V5E97_06955</name>
</gene>
<dbReference type="NCBIfam" id="TIGR02532">
    <property type="entry name" value="IV_pilin_GFxxxE"/>
    <property type="match status" value="1"/>
</dbReference>
<proteinExistence type="predicted"/>